<dbReference type="RefSeq" id="WP_344688887.1">
    <property type="nucleotide sequence ID" value="NZ_BAAAVV010000004.1"/>
</dbReference>
<evidence type="ECO:0000313" key="3">
    <source>
        <dbReference type="Proteomes" id="UP001499924"/>
    </source>
</evidence>
<protein>
    <recommendedName>
        <fullName evidence="1">Hemerythrin-like domain-containing protein</fullName>
    </recommendedName>
</protein>
<dbReference type="Proteomes" id="UP001499924">
    <property type="component" value="Unassembled WGS sequence"/>
</dbReference>
<evidence type="ECO:0000259" key="1">
    <source>
        <dbReference type="Pfam" id="PF01814"/>
    </source>
</evidence>
<gene>
    <name evidence="2" type="ORF">GCM10010531_21920</name>
</gene>
<dbReference type="EMBL" id="BAAAVV010000004">
    <property type="protein sequence ID" value="GAA3168634.1"/>
    <property type="molecule type" value="Genomic_DNA"/>
</dbReference>
<dbReference type="CDD" id="cd12108">
    <property type="entry name" value="Hr-like"/>
    <property type="match status" value="1"/>
</dbReference>
<evidence type="ECO:0000313" key="2">
    <source>
        <dbReference type="EMBL" id="GAA3168634.1"/>
    </source>
</evidence>
<dbReference type="Pfam" id="PF01814">
    <property type="entry name" value="Hemerythrin"/>
    <property type="match status" value="1"/>
</dbReference>
<keyword evidence="3" id="KW-1185">Reference proteome</keyword>
<organism evidence="2 3">
    <name type="scientific">Blastococcus jejuensis</name>
    <dbReference type="NCBI Taxonomy" id="351224"/>
    <lineage>
        <taxon>Bacteria</taxon>
        <taxon>Bacillati</taxon>
        <taxon>Actinomycetota</taxon>
        <taxon>Actinomycetes</taxon>
        <taxon>Geodermatophilales</taxon>
        <taxon>Geodermatophilaceae</taxon>
        <taxon>Blastococcus</taxon>
    </lineage>
</organism>
<accession>A0ABP6PB72</accession>
<reference evidence="3" key="1">
    <citation type="journal article" date="2019" name="Int. J. Syst. Evol. Microbiol.">
        <title>The Global Catalogue of Microorganisms (GCM) 10K type strain sequencing project: providing services to taxonomists for standard genome sequencing and annotation.</title>
        <authorList>
            <consortium name="The Broad Institute Genomics Platform"/>
            <consortium name="The Broad Institute Genome Sequencing Center for Infectious Disease"/>
            <person name="Wu L."/>
            <person name="Ma J."/>
        </authorList>
    </citation>
    <scope>NUCLEOTIDE SEQUENCE [LARGE SCALE GENOMIC DNA]</scope>
    <source>
        <strain evidence="3">JCM 15614</strain>
    </source>
</reference>
<feature type="domain" description="Hemerythrin-like" evidence="1">
    <location>
        <begin position="33"/>
        <end position="161"/>
    </location>
</feature>
<dbReference type="InterPro" id="IPR012312">
    <property type="entry name" value="Hemerythrin-like"/>
</dbReference>
<dbReference type="Gene3D" id="1.20.120.520">
    <property type="entry name" value="nmb1532 protein domain like"/>
    <property type="match status" value="1"/>
</dbReference>
<comment type="caution">
    <text evidence="2">The sequence shown here is derived from an EMBL/GenBank/DDBJ whole genome shotgun (WGS) entry which is preliminary data.</text>
</comment>
<name>A0ABP6PB72_9ACTN</name>
<proteinExistence type="predicted"/>
<sequence length="239" mass="26181">MTRTVPSVPQVRLPGQAAAPEGPVDMIMMYVLHHAFRRDLAAFAARVPAVPVDDAATWRALAQRWTGFAAWLHEHHSGEDAGLWPLLLERVDAAGDAAGRATLEAMEAEHAEIDPLLEACARGFARMAEGGTADDRGALAVRTAAARDALGRHLEHEETEAMVLLQRHLTQADWDDVDRRSFSKPTKPAEVAFVVPWVCLGLPADVRERAFAVAGQGFKVAWWLTRGRFARAHRRAFGG</sequence>